<keyword evidence="2" id="KW-1185">Reference proteome</keyword>
<dbReference type="AlphaFoldDB" id="A0A149PBJ4"/>
<evidence type="ECO:0000313" key="1">
    <source>
        <dbReference type="EMBL" id="KXU82405.1"/>
    </source>
</evidence>
<name>A0A149PBJ4_9BURK</name>
<reference evidence="1 2" key="1">
    <citation type="journal article" date="2015" name="Int. J. Syst. Evol. Microbiol.">
        <title>Burkholderia monticola sp. nov., isolated from mountain soil.</title>
        <authorList>
            <person name="Baek I."/>
            <person name="Seo B."/>
            <person name="Lee I."/>
            <person name="Yi H."/>
            <person name="Chun J."/>
        </authorList>
    </citation>
    <scope>NUCLEOTIDE SEQUENCE [LARGE SCALE GENOMIC DNA]</scope>
    <source>
        <strain evidence="1 2">JC2948</strain>
    </source>
</reference>
<dbReference type="EMBL" id="LRBG01000039">
    <property type="protein sequence ID" value="KXU82405.1"/>
    <property type="molecule type" value="Genomic_DNA"/>
</dbReference>
<organism evidence="1 2">
    <name type="scientific">Paraburkholderia monticola</name>
    <dbReference type="NCBI Taxonomy" id="1399968"/>
    <lineage>
        <taxon>Bacteria</taxon>
        <taxon>Pseudomonadati</taxon>
        <taxon>Pseudomonadota</taxon>
        <taxon>Betaproteobacteria</taxon>
        <taxon>Burkholderiales</taxon>
        <taxon>Burkholderiaceae</taxon>
        <taxon>Paraburkholderia</taxon>
    </lineage>
</organism>
<accession>A0A149PBJ4</accession>
<dbReference type="Proteomes" id="UP000075613">
    <property type="component" value="Unassembled WGS sequence"/>
</dbReference>
<proteinExistence type="predicted"/>
<gene>
    <name evidence="1" type="ORF">CI15_33225</name>
</gene>
<sequence>MGNNLPVFAAVKDEWTLMLAETKVFHLSDKKVMISGRMNVYRPQDHLRERTVQKRRFPLAD</sequence>
<comment type="caution">
    <text evidence="1">The sequence shown here is derived from an EMBL/GenBank/DDBJ whole genome shotgun (WGS) entry which is preliminary data.</text>
</comment>
<protein>
    <submittedName>
        <fullName evidence="1">Uncharacterized protein</fullName>
    </submittedName>
</protein>
<evidence type="ECO:0000313" key="2">
    <source>
        <dbReference type="Proteomes" id="UP000075613"/>
    </source>
</evidence>